<evidence type="ECO:0000256" key="5">
    <source>
        <dbReference type="ARBA" id="ARBA00022670"/>
    </source>
</evidence>
<dbReference type="PROSITE" id="PS00137">
    <property type="entry name" value="SUBTILASE_HIS"/>
    <property type="match status" value="1"/>
</dbReference>
<dbReference type="Gene3D" id="2.130.10.10">
    <property type="entry name" value="YVTN repeat-like/Quinoprotein amine dehydrogenase"/>
    <property type="match status" value="1"/>
</dbReference>
<dbReference type="NCBIfam" id="NF012200">
    <property type="entry name" value="choice_anch_D"/>
    <property type="match status" value="4"/>
</dbReference>
<comment type="similarity">
    <text evidence="3 10 11">Belongs to the peptidase S8 family.</text>
</comment>
<dbReference type="InterPro" id="IPR000209">
    <property type="entry name" value="Peptidase_S8/S53_dom"/>
</dbReference>
<dbReference type="PROSITE" id="PS00136">
    <property type="entry name" value="SUBTILASE_ASP"/>
    <property type="match status" value="1"/>
</dbReference>
<dbReference type="CDD" id="cd14948">
    <property type="entry name" value="BACON"/>
    <property type="match status" value="1"/>
</dbReference>
<evidence type="ECO:0000259" key="13">
    <source>
        <dbReference type="Pfam" id="PF19190"/>
    </source>
</evidence>
<comment type="subcellular location">
    <subcellularLocation>
        <location evidence="1">Cell projection</location>
        <location evidence="1">Cilium</location>
    </subcellularLocation>
    <subcellularLocation>
        <location evidence="2">Cytoplasm</location>
    </subcellularLocation>
</comment>
<keyword evidence="5 10" id="KW-0645">Protease</keyword>
<dbReference type="InterPro" id="IPR008969">
    <property type="entry name" value="CarboxyPept-like_regulatory"/>
</dbReference>
<evidence type="ECO:0000259" key="12">
    <source>
        <dbReference type="Pfam" id="PF00082"/>
    </source>
</evidence>
<feature type="domain" description="BACON" evidence="13">
    <location>
        <begin position="2262"/>
        <end position="2360"/>
    </location>
</feature>
<dbReference type="InterPro" id="IPR023828">
    <property type="entry name" value="Peptidase_S8_Ser-AS"/>
</dbReference>
<comment type="caution">
    <text evidence="15">The sequence shown here is derived from an EMBL/GenBank/DDBJ whole genome shotgun (WGS) entry which is preliminary data.</text>
</comment>
<evidence type="ECO:0000313" key="15">
    <source>
        <dbReference type="EMBL" id="GAA5145059.1"/>
    </source>
</evidence>
<evidence type="ECO:0000256" key="2">
    <source>
        <dbReference type="ARBA" id="ARBA00004496"/>
    </source>
</evidence>
<dbReference type="InterPro" id="IPR034204">
    <property type="entry name" value="PfSUB1-like_cat_dom"/>
</dbReference>
<dbReference type="InterPro" id="IPR015500">
    <property type="entry name" value="Peptidase_S8_subtilisin-rel"/>
</dbReference>
<dbReference type="PROSITE" id="PS00138">
    <property type="entry name" value="SUBTILASE_SER"/>
    <property type="match status" value="1"/>
</dbReference>
<keyword evidence="6 10" id="KW-0378">Hydrolase</keyword>
<dbReference type="InterPro" id="IPR022398">
    <property type="entry name" value="Peptidase_S8_His-AS"/>
</dbReference>
<dbReference type="SUPFAM" id="SSF50974">
    <property type="entry name" value="Nitrous oxide reductase, N-terminal domain"/>
    <property type="match status" value="1"/>
</dbReference>
<dbReference type="InterPro" id="IPR023827">
    <property type="entry name" value="Peptidase_S8_Asp-AS"/>
</dbReference>
<keyword evidence="8" id="KW-0969">Cilium</keyword>
<dbReference type="SUPFAM" id="SSF49464">
    <property type="entry name" value="Carboxypeptidase regulatory domain-like"/>
    <property type="match status" value="1"/>
</dbReference>
<dbReference type="InterPro" id="IPR036852">
    <property type="entry name" value="Peptidase_S8/S53_dom_sf"/>
</dbReference>
<feature type="active site" description="Charge relay system" evidence="10">
    <location>
        <position position="276"/>
    </location>
</feature>
<evidence type="ECO:0000256" key="10">
    <source>
        <dbReference type="PROSITE-ProRule" id="PRU01240"/>
    </source>
</evidence>
<dbReference type="InterPro" id="IPR051048">
    <property type="entry name" value="Peptidase_S8/S53_subtilisin"/>
</dbReference>
<name>A0ABP9PDZ6_9BACT</name>
<evidence type="ECO:0000256" key="6">
    <source>
        <dbReference type="ARBA" id="ARBA00022801"/>
    </source>
</evidence>
<evidence type="ECO:0000256" key="8">
    <source>
        <dbReference type="ARBA" id="ARBA00023069"/>
    </source>
</evidence>
<dbReference type="Gene3D" id="2.60.40.1120">
    <property type="entry name" value="Carboxypeptidase-like, regulatory domain"/>
    <property type="match status" value="1"/>
</dbReference>
<dbReference type="SUPFAM" id="SSF52743">
    <property type="entry name" value="Subtilisin-like"/>
    <property type="match status" value="1"/>
</dbReference>
<dbReference type="Pfam" id="PF13620">
    <property type="entry name" value="CarboxypepD_reg"/>
    <property type="match status" value="1"/>
</dbReference>
<dbReference type="InterPro" id="IPR024361">
    <property type="entry name" value="BACON"/>
</dbReference>
<dbReference type="SUPFAM" id="SSF52317">
    <property type="entry name" value="Class I glutamine amidotransferase-like"/>
    <property type="match status" value="1"/>
</dbReference>
<dbReference type="Gene3D" id="3.40.50.880">
    <property type="match status" value="1"/>
</dbReference>
<sequence>MMPPKTKVRLFFCLIALCIGIVITVALTLNQPRTIHALITSQSERAPVSSAVTEVYSVPSVAKAQDLPIAPQPLSTPRVAPRTLNPYESRLLEGASMLERRQFPANNRQPAREERLWRTDFKYPLIREEISFDGSSTAPAQRVFSVADHLLVRFPQGISDTRINEWAQQHGFYVRHSLQTTDVRLIATPHVGLDADQAILKAFEADFPKLDQPRIMAAERDYLVFPTVVPDDSSFTNLWGLNNTGQTGGLADADIDAPEAWEITTGSREVLVAVIDTGMDRNHPDLAANVWKNPREVASNGVDDDGNGFVDDVYGWDFFANDNNPIDEGNHGTHCAGTIGAVGNNRSGIAGVCWQVSLVGIRFLGPSGGTTSDAIECVNYSTSLGVDLTSNSWGGGGSSTLLREAIEDAGADQILFVAAAGNDGTDNDSAPHYPSNYPSENIISVASTTASDTRSSFSNYGLTSVDLAAPGSAIYSTVPGPSYGTLSGTSMATPHVTGALALAKGIAPLIGAQDLKAKLMSTADRLPALTGLTVSGARLNARSLVESVAGPYPLLTVTRVTELPGGNGDGIQNPGESLAIEFSVVNRGTQAAADVVATMASGAGSASRYQITQGLVEIGTLQPGEASPDAGSFRVIAQVATPTPYTEEMVVSLRYGMPQQLQVQRFNLHLYTSSVVSGQVTDLEDGAPLAGATVVFEGPGVVSVTTGADGRYSAIVTDGAYHVSSRAQGFLPSATEPVTAPPGRVGLDFSLGRPQLRLSPESVTANVLRGNVDPKQVTMTNHGSAPLEWSIRAREVDIAPSIPGLPGVLESVTVIPDALAAQTSHTTEIPPLKASVTNLQGVTVGVVSTPLDRGTLLGDLTDRGAAVVTLVPPLTVSSLQGMDVILLDDVIANLSSSDLQNLQSAVQNGAGLLCEADNFGSVPNALALLTATGITPASQIFRDLTLTDILPHPITAGVTSLRELSVGWTLTLSGGALPLVREPDGSIHAAVSKFGNGIVVVVGNEITNASNFNTGDGRRFANQIVDGLLAGPEWLAVSPLSGILAPGEDQLLTLELDARTASTGAHAAVLAVSSNIPDEPSLTLPVTMNVVEVPKVLLAAETVAFGDVIERTPASQDFVVTNAGTADLVLQPAVISGPGAASFAVVLPQVLTVPAGESRSVTVAFLPSAPLGPHSALLRLATNDPRQPLVEVPVTGTHVDAPNAGMTPARSDLRLFQGQTTTRIFTVKNTGKGTLTVRPRLTFTANPLPTWAEIEDTPGLLTIPRGKSAKITVRFRAGTLFPGVYATLLRCVTDDPDTPTLDAGLVLNVSAAPVPMFEGLAFPKTYVGQPQTRMLVIRNEGLNRLTLQAGRGLNTAFRPQAKFPLTIEPGSFAILPVIFAPGKAGEMHSSLVFAANVPDVFFFVPVMGTAARLPVAKVTPVSLTVSTSPGLPQTRMIRVTNTGGEDLSCSLLPSALAAPWLLQQAVPASSLASGQFQDIQVTFGTEQMSAGTYQSVIRIHTNDPKRPEIIVPVTLKVSSQAVLQAAPPVQNLGDLWKGELASTTFQLRNVGNLPMEVHTVTSSHVELSPGWAGKVILAPGDSVPLQSSFQSAKAQNFKGSLVVRTSSHVTSTLKLAVNAHVIEPPKMQVLPASVTESVFPNKSESIQLQVGNAGDAALDWRAELATKIDSPASAGTLGVVLQRLNARYSRLTDLIPSRFDFLEGSSGYSISDGGSNLYDTGNLLSTNLNGGQPVAYSNNVITTDQNLGGSSRYFTRKPPGLFLFAADLREVSTFRFRGNLGANSSGAASGTVIRQHGYVGFFKRVVGASVPTLNHLVIVPDSPGLSHTFSSNTDLDDHDISGLPASTRLYALVFSTGQGVQVSDALARQIMELFILDIAHDAATPWLKVITGEGQTVPDGESPLTVQLDAKDLSPGNYQGALRVLGNDPETPSVEIPVTLTVPSAPVLVAEPAAVSLPNIPVNAIITQPVTLRNVGNLELEITRIVSQGDGFVLAPAAYPLRISPGQVHVAQVQFMPASAGSYSGSLTVESNSEEGAPVLVPLSATAIPAPLLRVTPASVTLSTRPGVPASRVITLENQGLLPLTWSMSGGLTTGVLNVTSGTIAPGGSREVTLTTVSTVTTPPGSSTQSITITSNDPLRPQVGLLYTRILSAEPLLQITPAAVSFGTLYLPGSVQRQLTLRNAGNAQLVISGVISPAAHVTLPGTSFPMVLSAGSSRVVNVLYAPSAADQLTGNLTFQTNSPITPELVLPVTGHAGAPPALSVTPASVSVSVEEGQSFSTAIALTNEGGMPLTWTVSLSPPSAASWLSLGQLSGSTPAAGVSYLGLGLSATGPAPVTRTATVTLTSNAVSNGTLSIPVTLHVIPSELSVSATAIDTVTLKGVAMPYSSFGLSVRADESPSWTVSSDVSWIQPSRLAGEGDAEVSLNYASTLAEGTHSGRVTVATENVSHIIQVTRKVLKPQFSLLQTDRRHDRLLGLVRGVSGGPSILAAIDPSSLALQKVLALPTDVTGMDLTTDERTLYAVSVAGRSLTRVNLEDFTLVATKELPAVVNVGSYFQVQAGREGTVYYTDASTNPALHVYDFTRGVVVSTFRLPGLLGIGGLVLAPDERTLYVRSQTGWGMTGSALLARVDCSSDSLAQTAASSATLAQDSSLHPVLLGANLDSVITQGHFFTTTALAGGPQGRLTTDSIYNASAYLDVWVTASQILRAEDGAVVQNLPVSTRITAFAPDQSRLIYQHPETAALGAVDTSYLPPISVLPAVESEVAQNVTLSALAWTGDPSVATYDIYLSTDESAVASAVITTPGIYQASTSVTSHSLAPGQLQQGQRYYWRMDLRAADGTVTKGPVWSFKMAQAGAAPERISGYAMPGEAAVQTVPLSIVCAPGISWSLSSDAAWASPDQTAGTGSATIMVSLDPATRPAGTSTASLTLTSGPDVIQIPVRFEVPGAWNVVKMLADPALPIAYALHREPTAPYSSWLLWLDPETATVQQGVFVGHSALDFIAHAADDRLLVLVDDGRRVQTVQRQGARALQSAYAISPPQVALHATSPGRMVTLSAANALQLRQTADGLAIGSPAQVLGRRSLTVATADGSGIYAAVTQSPTTQGLVRYGVTSVGVSFVTANYFPGALEGPLLLPANGTPLIYAGQTYLPTNLNPLGSLGQKVQAVSPNGTRIVSDSTISTLALPPVPLAPLPITTSTLCITADGQKLLLFSPTTHTFQSANIP</sequence>
<dbReference type="Pfam" id="PF19190">
    <property type="entry name" value="BACON_2"/>
    <property type="match status" value="1"/>
</dbReference>
<dbReference type="InterPro" id="IPR053879">
    <property type="entry name" value="HYDIN_VesB_CFA65-like_Ig"/>
</dbReference>
<dbReference type="InterPro" id="IPR013783">
    <property type="entry name" value="Ig-like_fold"/>
</dbReference>
<gene>
    <name evidence="15" type="ORF">GCM10023213_36210</name>
</gene>
<evidence type="ECO:0000256" key="4">
    <source>
        <dbReference type="ARBA" id="ARBA00022490"/>
    </source>
</evidence>
<feature type="active site" description="Charge relay system" evidence="10">
    <location>
        <position position="331"/>
    </location>
</feature>
<dbReference type="Gene3D" id="3.40.50.200">
    <property type="entry name" value="Peptidase S8/S53 domain"/>
    <property type="match status" value="1"/>
</dbReference>
<dbReference type="PANTHER" id="PTHR43399">
    <property type="entry name" value="SUBTILISIN-RELATED"/>
    <property type="match status" value="1"/>
</dbReference>
<evidence type="ECO:0000259" key="14">
    <source>
        <dbReference type="Pfam" id="PF22544"/>
    </source>
</evidence>
<dbReference type="Pfam" id="PF00082">
    <property type="entry name" value="Peptidase_S8"/>
    <property type="match status" value="1"/>
</dbReference>
<feature type="domain" description="HYDIN/VesB/CFA65-like Ig-like" evidence="14">
    <location>
        <begin position="1523"/>
        <end position="1616"/>
    </location>
</feature>
<dbReference type="PANTHER" id="PTHR43399:SF4">
    <property type="entry name" value="CELL WALL-ASSOCIATED PROTEASE"/>
    <property type="match status" value="1"/>
</dbReference>
<protein>
    <recommendedName>
        <fullName evidence="17">Choice-of-anchor D domain-containing protein</fullName>
    </recommendedName>
</protein>
<dbReference type="PRINTS" id="PR00723">
    <property type="entry name" value="SUBTILISIN"/>
</dbReference>
<evidence type="ECO:0000256" key="11">
    <source>
        <dbReference type="RuleBase" id="RU003355"/>
    </source>
</evidence>
<reference evidence="16" key="1">
    <citation type="journal article" date="2019" name="Int. J. Syst. Evol. Microbiol.">
        <title>The Global Catalogue of Microorganisms (GCM) 10K type strain sequencing project: providing services to taxonomists for standard genome sequencing and annotation.</title>
        <authorList>
            <consortium name="The Broad Institute Genomics Platform"/>
            <consortium name="The Broad Institute Genome Sequencing Center for Infectious Disease"/>
            <person name="Wu L."/>
            <person name="Ma J."/>
        </authorList>
    </citation>
    <scope>NUCLEOTIDE SEQUENCE [LARGE SCALE GENOMIC DNA]</scope>
    <source>
        <strain evidence="16">JCM 18053</strain>
    </source>
</reference>
<proteinExistence type="inferred from homology"/>
<dbReference type="InterPro" id="IPR029062">
    <property type="entry name" value="Class_I_gatase-like"/>
</dbReference>
<dbReference type="Proteomes" id="UP001499852">
    <property type="component" value="Unassembled WGS sequence"/>
</dbReference>
<keyword evidence="4" id="KW-0963">Cytoplasm</keyword>
<evidence type="ECO:0000256" key="9">
    <source>
        <dbReference type="ARBA" id="ARBA00023273"/>
    </source>
</evidence>
<evidence type="ECO:0000256" key="3">
    <source>
        <dbReference type="ARBA" id="ARBA00011073"/>
    </source>
</evidence>
<feature type="active site" description="Charge relay system" evidence="10">
    <location>
        <position position="490"/>
    </location>
</feature>
<dbReference type="InterPro" id="IPR011045">
    <property type="entry name" value="N2O_reductase_N"/>
</dbReference>
<evidence type="ECO:0000313" key="16">
    <source>
        <dbReference type="Proteomes" id="UP001499852"/>
    </source>
</evidence>
<dbReference type="EMBL" id="BAABIA010000007">
    <property type="protein sequence ID" value="GAA5145059.1"/>
    <property type="molecule type" value="Genomic_DNA"/>
</dbReference>
<keyword evidence="7 10" id="KW-0720">Serine protease</keyword>
<dbReference type="Pfam" id="PF22544">
    <property type="entry name" value="HYDIN_VesB_CFA65-like_Ig"/>
    <property type="match status" value="1"/>
</dbReference>
<evidence type="ECO:0008006" key="17">
    <source>
        <dbReference type="Google" id="ProtNLM"/>
    </source>
</evidence>
<accession>A0ABP9PDZ6</accession>
<evidence type="ECO:0000256" key="1">
    <source>
        <dbReference type="ARBA" id="ARBA00004138"/>
    </source>
</evidence>
<dbReference type="Gene3D" id="2.60.40.10">
    <property type="entry name" value="Immunoglobulins"/>
    <property type="match status" value="9"/>
</dbReference>
<dbReference type="InterPro" id="IPR015943">
    <property type="entry name" value="WD40/YVTN_repeat-like_dom_sf"/>
</dbReference>
<keyword evidence="9" id="KW-0966">Cell projection</keyword>
<keyword evidence="16" id="KW-1185">Reference proteome</keyword>
<evidence type="ECO:0000256" key="7">
    <source>
        <dbReference type="ARBA" id="ARBA00022825"/>
    </source>
</evidence>
<dbReference type="CDD" id="cd07473">
    <property type="entry name" value="Peptidases_S8_Subtilisin_like"/>
    <property type="match status" value="1"/>
</dbReference>
<organism evidence="15 16">
    <name type="scientific">Prosthecobacter algae</name>
    <dbReference type="NCBI Taxonomy" id="1144682"/>
    <lineage>
        <taxon>Bacteria</taxon>
        <taxon>Pseudomonadati</taxon>
        <taxon>Verrucomicrobiota</taxon>
        <taxon>Verrucomicrobiia</taxon>
        <taxon>Verrucomicrobiales</taxon>
        <taxon>Verrucomicrobiaceae</taxon>
        <taxon>Prosthecobacter</taxon>
    </lineage>
</organism>
<feature type="domain" description="Peptidase S8/S53" evidence="12">
    <location>
        <begin position="268"/>
        <end position="526"/>
    </location>
</feature>
<dbReference type="PROSITE" id="PS51892">
    <property type="entry name" value="SUBTILASE"/>
    <property type="match status" value="1"/>
</dbReference>